<evidence type="ECO:0000256" key="3">
    <source>
        <dbReference type="ARBA" id="ARBA00004906"/>
    </source>
</evidence>
<keyword evidence="8 13" id="KW-0863">Zinc-finger</keyword>
<keyword evidence="7" id="KW-0479">Metal-binding</keyword>
<protein>
    <recommendedName>
        <fullName evidence="4">RING-type E3 ubiquitin transferase</fullName>
        <ecNumber evidence="4">2.3.2.27</ecNumber>
    </recommendedName>
</protein>
<feature type="transmembrane region" description="Helical" evidence="14">
    <location>
        <begin position="12"/>
        <end position="34"/>
    </location>
</feature>
<evidence type="ECO:0000313" key="17">
    <source>
        <dbReference type="Proteomes" id="UP000298652"/>
    </source>
</evidence>
<evidence type="ECO:0000256" key="4">
    <source>
        <dbReference type="ARBA" id="ARBA00012483"/>
    </source>
</evidence>
<dbReference type="OMA" id="RAMHNKE"/>
<keyword evidence="10" id="KW-0862">Zinc</keyword>
<dbReference type="PANTHER" id="PTHR46913:SF17">
    <property type="entry name" value="RING-TYPE E3 UBIQUITIN TRANSFERASE"/>
    <property type="match status" value="1"/>
</dbReference>
<evidence type="ECO:0000256" key="13">
    <source>
        <dbReference type="PROSITE-ProRule" id="PRU00175"/>
    </source>
</evidence>
<evidence type="ECO:0000256" key="2">
    <source>
        <dbReference type="ARBA" id="ARBA00004167"/>
    </source>
</evidence>
<dbReference type="FunFam" id="3.30.40.10:FF:000187">
    <property type="entry name" value="E3 ubiquitin-protein ligase ATL6"/>
    <property type="match status" value="1"/>
</dbReference>
<dbReference type="InterPro" id="IPR001841">
    <property type="entry name" value="Znf_RING"/>
</dbReference>
<comment type="subcellular location">
    <subcellularLocation>
        <location evidence="2">Membrane</location>
        <topology evidence="2">Single-pass membrane protein</topology>
    </subcellularLocation>
</comment>
<reference evidence="16" key="1">
    <citation type="submission" date="2019-03" db="EMBL/GenBank/DDBJ databases">
        <title>WGS assembly of Setaria viridis.</title>
        <authorList>
            <person name="Huang P."/>
            <person name="Jenkins J."/>
            <person name="Grimwood J."/>
            <person name="Barry K."/>
            <person name="Healey A."/>
            <person name="Mamidi S."/>
            <person name="Sreedasyam A."/>
            <person name="Shu S."/>
            <person name="Feldman M."/>
            <person name="Wu J."/>
            <person name="Yu Y."/>
            <person name="Chen C."/>
            <person name="Johnson J."/>
            <person name="Rokhsar D."/>
            <person name="Baxter I."/>
            <person name="Schmutz J."/>
            <person name="Brutnell T."/>
            <person name="Kellogg E."/>
        </authorList>
    </citation>
    <scope>NUCLEOTIDE SEQUENCE [LARGE SCALE GENOMIC DNA]</scope>
</reference>
<evidence type="ECO:0000256" key="9">
    <source>
        <dbReference type="ARBA" id="ARBA00022786"/>
    </source>
</evidence>
<dbReference type="CDD" id="cd16461">
    <property type="entry name" value="RING-H2_EL5-like"/>
    <property type="match status" value="1"/>
</dbReference>
<dbReference type="PANTHER" id="PTHR46913">
    <property type="entry name" value="RING-H2 FINGER PROTEIN ATL16"/>
    <property type="match status" value="1"/>
</dbReference>
<name>A0A4U6UBL7_SETVI</name>
<evidence type="ECO:0000256" key="6">
    <source>
        <dbReference type="ARBA" id="ARBA00022692"/>
    </source>
</evidence>
<feature type="domain" description="RING-type" evidence="15">
    <location>
        <begin position="97"/>
        <end position="139"/>
    </location>
</feature>
<evidence type="ECO:0000256" key="5">
    <source>
        <dbReference type="ARBA" id="ARBA00022679"/>
    </source>
</evidence>
<dbReference type="AlphaFoldDB" id="A0A4U6UBL7"/>
<dbReference type="EC" id="2.3.2.27" evidence="4"/>
<dbReference type="SMART" id="SM00184">
    <property type="entry name" value="RING"/>
    <property type="match status" value="1"/>
</dbReference>
<keyword evidence="6 14" id="KW-0812">Transmembrane</keyword>
<dbReference type="Proteomes" id="UP000298652">
    <property type="component" value="Chromosome 6"/>
</dbReference>
<keyword evidence="5" id="KW-0808">Transferase</keyword>
<sequence>MESSSVPGSSFVILSVSIVGILSTALLLLAYYLFLTRCGLLFWRADQSISVAVSVTQEPPRRSGGLEEVAIRRIPTFRYGGQQLLPVAKAGTAATECAVCLADFRDGERLRLLPPCLHAFHIDCIDAWLQATANCPLCRAAVVELQPADGIVIDIATTTCPEAEETHSSTNNLLPVRRSLSMDSSTDRRFYLALQRILLLQQGSASQGEAAGKGDTAADSSSRRLRRSFFSFSHSRGESRSAVLPL</sequence>
<proteinExistence type="predicted"/>
<accession>A0A4U6UBL7</accession>
<dbReference type="SUPFAM" id="SSF57850">
    <property type="entry name" value="RING/U-box"/>
    <property type="match status" value="1"/>
</dbReference>
<evidence type="ECO:0000256" key="8">
    <source>
        <dbReference type="ARBA" id="ARBA00022771"/>
    </source>
</evidence>
<evidence type="ECO:0000259" key="15">
    <source>
        <dbReference type="PROSITE" id="PS50089"/>
    </source>
</evidence>
<evidence type="ECO:0000256" key="12">
    <source>
        <dbReference type="ARBA" id="ARBA00023136"/>
    </source>
</evidence>
<keyword evidence="9" id="KW-0833">Ubl conjugation pathway</keyword>
<dbReference type="GO" id="GO:0008270">
    <property type="term" value="F:zinc ion binding"/>
    <property type="evidence" value="ECO:0007669"/>
    <property type="project" value="UniProtKB-KW"/>
</dbReference>
<dbReference type="Gramene" id="TKW11824">
    <property type="protein sequence ID" value="TKW11824"/>
    <property type="gene ID" value="SEVIR_6G257600v2"/>
</dbReference>
<dbReference type="Pfam" id="PF13639">
    <property type="entry name" value="zf-RING_2"/>
    <property type="match status" value="1"/>
</dbReference>
<comment type="catalytic activity">
    <reaction evidence="1">
        <text>S-ubiquitinyl-[E2 ubiquitin-conjugating enzyme]-L-cysteine + [acceptor protein]-L-lysine = [E2 ubiquitin-conjugating enzyme]-L-cysteine + N(6)-ubiquitinyl-[acceptor protein]-L-lysine.</text>
        <dbReference type="EC" id="2.3.2.27"/>
    </reaction>
</comment>
<evidence type="ECO:0000256" key="10">
    <source>
        <dbReference type="ARBA" id="ARBA00022833"/>
    </source>
</evidence>
<keyword evidence="11 14" id="KW-1133">Transmembrane helix</keyword>
<dbReference type="GO" id="GO:0061630">
    <property type="term" value="F:ubiquitin protein ligase activity"/>
    <property type="evidence" value="ECO:0007669"/>
    <property type="project" value="UniProtKB-EC"/>
</dbReference>
<dbReference type="InterPro" id="IPR044600">
    <property type="entry name" value="ATL1/ATL16-like"/>
</dbReference>
<evidence type="ECO:0000256" key="1">
    <source>
        <dbReference type="ARBA" id="ARBA00000900"/>
    </source>
</evidence>
<dbReference type="InterPro" id="IPR013083">
    <property type="entry name" value="Znf_RING/FYVE/PHD"/>
</dbReference>
<organism evidence="16 17">
    <name type="scientific">Setaria viridis</name>
    <name type="common">Green bristlegrass</name>
    <name type="synonym">Setaria italica subsp. viridis</name>
    <dbReference type="NCBI Taxonomy" id="4556"/>
    <lineage>
        <taxon>Eukaryota</taxon>
        <taxon>Viridiplantae</taxon>
        <taxon>Streptophyta</taxon>
        <taxon>Embryophyta</taxon>
        <taxon>Tracheophyta</taxon>
        <taxon>Spermatophyta</taxon>
        <taxon>Magnoliopsida</taxon>
        <taxon>Liliopsida</taxon>
        <taxon>Poales</taxon>
        <taxon>Poaceae</taxon>
        <taxon>PACMAD clade</taxon>
        <taxon>Panicoideae</taxon>
        <taxon>Panicodae</taxon>
        <taxon>Paniceae</taxon>
        <taxon>Cenchrinae</taxon>
        <taxon>Setaria</taxon>
    </lineage>
</organism>
<dbReference type="PROSITE" id="PS50089">
    <property type="entry name" value="ZF_RING_2"/>
    <property type="match status" value="1"/>
</dbReference>
<keyword evidence="12 14" id="KW-0472">Membrane</keyword>
<dbReference type="Gene3D" id="3.30.40.10">
    <property type="entry name" value="Zinc/RING finger domain, C3HC4 (zinc finger)"/>
    <property type="match status" value="1"/>
</dbReference>
<evidence type="ECO:0000313" key="16">
    <source>
        <dbReference type="EMBL" id="TKW11824.1"/>
    </source>
</evidence>
<evidence type="ECO:0000256" key="7">
    <source>
        <dbReference type="ARBA" id="ARBA00022723"/>
    </source>
</evidence>
<dbReference type="GO" id="GO:0016567">
    <property type="term" value="P:protein ubiquitination"/>
    <property type="evidence" value="ECO:0007669"/>
    <property type="project" value="InterPro"/>
</dbReference>
<evidence type="ECO:0000256" key="11">
    <source>
        <dbReference type="ARBA" id="ARBA00022989"/>
    </source>
</evidence>
<gene>
    <name evidence="16" type="ORF">SEVIR_6G257600v2</name>
</gene>
<dbReference type="GO" id="GO:0016020">
    <property type="term" value="C:membrane"/>
    <property type="evidence" value="ECO:0007669"/>
    <property type="project" value="UniProtKB-SubCell"/>
</dbReference>
<keyword evidence="17" id="KW-1185">Reference proteome</keyword>
<comment type="pathway">
    <text evidence="3">Protein modification; protein ubiquitination.</text>
</comment>
<dbReference type="EMBL" id="CM016557">
    <property type="protein sequence ID" value="TKW11824.1"/>
    <property type="molecule type" value="Genomic_DNA"/>
</dbReference>
<evidence type="ECO:0000256" key="14">
    <source>
        <dbReference type="SAM" id="Phobius"/>
    </source>
</evidence>